<gene>
    <name evidence="1" type="ORF">FE257_006315</name>
</gene>
<name>A0AAD4CP66_ASPNN</name>
<dbReference type="Proteomes" id="UP001194746">
    <property type="component" value="Unassembled WGS sequence"/>
</dbReference>
<accession>A0AAD4CP66</accession>
<reference evidence="1" key="1">
    <citation type="journal article" date="2019" name="Beilstein J. Org. Chem.">
        <title>Nanangenines: drimane sesquiterpenoids as the dominant metabolite cohort of a novel Australian fungus, Aspergillus nanangensis.</title>
        <authorList>
            <person name="Lacey H.J."/>
            <person name="Gilchrist C.L.M."/>
            <person name="Crombie A."/>
            <person name="Kalaitzis J.A."/>
            <person name="Vuong D."/>
            <person name="Rutledge P.J."/>
            <person name="Turner P."/>
            <person name="Pitt J.I."/>
            <person name="Lacey E."/>
            <person name="Chooi Y.H."/>
            <person name="Piggott A.M."/>
        </authorList>
    </citation>
    <scope>NUCLEOTIDE SEQUENCE</scope>
    <source>
        <strain evidence="1">MST-FP2251</strain>
    </source>
</reference>
<keyword evidence="2" id="KW-1185">Reference proteome</keyword>
<sequence length="336" mass="36386">MTDIVIMMGVVKNWASMDAATNMPCVSRDIAILYLSLHLVLPSLQASLSARKMMSVRGINTVMGTAKSASLKVRLAKLVTDMQCVYLDIATMRTTVGEPCSSSNFGECSSGHCAGYTCLPPSTRNNNLGEPCDYSQGRGCVPGTYCENGKCLSDGELDTACYDAKNQSLCSDTLAFCNEANKCAARSSEWESCSENKQCLSNRCPLGRCGTKEAGVKRDICQTNDNCNEGLKCQISEEGVRTCGEPITSGHGQLCKHTDDCSGYLHYCYCMDKDMIKGKECTTDGACGGWFRQVSGSGYYYIVRGMRCSGGTCHYMHYKDGCVGFDDQIFGGGCYD</sequence>
<dbReference type="AlphaFoldDB" id="A0AAD4CP66"/>
<dbReference type="EMBL" id="VCAU01000029">
    <property type="protein sequence ID" value="KAF9890154.1"/>
    <property type="molecule type" value="Genomic_DNA"/>
</dbReference>
<reference evidence="1" key="2">
    <citation type="submission" date="2020-02" db="EMBL/GenBank/DDBJ databases">
        <authorList>
            <person name="Gilchrist C.L.M."/>
            <person name="Chooi Y.-H."/>
        </authorList>
    </citation>
    <scope>NUCLEOTIDE SEQUENCE</scope>
    <source>
        <strain evidence="1">MST-FP2251</strain>
    </source>
</reference>
<organism evidence="1 2">
    <name type="scientific">Aspergillus nanangensis</name>
    <dbReference type="NCBI Taxonomy" id="2582783"/>
    <lineage>
        <taxon>Eukaryota</taxon>
        <taxon>Fungi</taxon>
        <taxon>Dikarya</taxon>
        <taxon>Ascomycota</taxon>
        <taxon>Pezizomycotina</taxon>
        <taxon>Eurotiomycetes</taxon>
        <taxon>Eurotiomycetidae</taxon>
        <taxon>Eurotiales</taxon>
        <taxon>Aspergillaceae</taxon>
        <taxon>Aspergillus</taxon>
        <taxon>Aspergillus subgen. Circumdati</taxon>
    </lineage>
</organism>
<comment type="caution">
    <text evidence="1">The sequence shown here is derived from an EMBL/GenBank/DDBJ whole genome shotgun (WGS) entry which is preliminary data.</text>
</comment>
<evidence type="ECO:0000313" key="1">
    <source>
        <dbReference type="EMBL" id="KAF9890154.1"/>
    </source>
</evidence>
<evidence type="ECO:0000313" key="2">
    <source>
        <dbReference type="Proteomes" id="UP001194746"/>
    </source>
</evidence>
<protein>
    <submittedName>
        <fullName evidence="1">Uncharacterized protein</fullName>
    </submittedName>
</protein>
<proteinExistence type="predicted"/>